<comment type="similarity">
    <text evidence="1">Belongs to the GHMP kinase family. GalK subfamily.</text>
</comment>
<dbReference type="InterPro" id="IPR006204">
    <property type="entry name" value="GHMP_kinase_N_dom"/>
</dbReference>
<keyword evidence="7" id="KW-0808">Transferase</keyword>
<dbReference type="GO" id="GO:0006012">
    <property type="term" value="P:galactose metabolic process"/>
    <property type="evidence" value="ECO:0007669"/>
    <property type="project" value="InterPro"/>
</dbReference>
<feature type="domain" description="GHMP kinase C-terminal" evidence="5">
    <location>
        <begin position="400"/>
        <end position="469"/>
    </location>
</feature>
<evidence type="ECO:0000259" key="4">
    <source>
        <dbReference type="Pfam" id="PF00288"/>
    </source>
</evidence>
<dbReference type="Gene3D" id="3.30.70.3170">
    <property type="match status" value="1"/>
</dbReference>
<dbReference type="Pfam" id="PF00288">
    <property type="entry name" value="GHMP_kinases_N"/>
    <property type="match status" value="1"/>
</dbReference>
<dbReference type="Gene3D" id="1.20.1440.340">
    <property type="match status" value="1"/>
</dbReference>
<evidence type="ECO:0000256" key="2">
    <source>
        <dbReference type="ARBA" id="ARBA00022741"/>
    </source>
</evidence>
<organism evidence="7 8">
    <name type="scientific">Trichinella nativa</name>
    <dbReference type="NCBI Taxonomy" id="6335"/>
    <lineage>
        <taxon>Eukaryota</taxon>
        <taxon>Metazoa</taxon>
        <taxon>Ecdysozoa</taxon>
        <taxon>Nematoda</taxon>
        <taxon>Enoplea</taxon>
        <taxon>Dorylaimia</taxon>
        <taxon>Trichinellida</taxon>
        <taxon>Trichinellidae</taxon>
        <taxon>Trichinella</taxon>
    </lineage>
</organism>
<comment type="caution">
    <text evidence="7">The sequence shown here is derived from an EMBL/GenBank/DDBJ whole genome shotgun (WGS) entry which is preliminary data.</text>
</comment>
<dbReference type="InterPro" id="IPR014721">
    <property type="entry name" value="Ribsml_uS5_D2-typ_fold_subgr"/>
</dbReference>
<proteinExistence type="inferred from homology"/>
<reference evidence="7 8" key="1">
    <citation type="submission" date="2015-04" db="EMBL/GenBank/DDBJ databases">
        <title>Draft genome of the roundworm Trichinella nativa.</title>
        <authorList>
            <person name="Mitreva M."/>
        </authorList>
    </citation>
    <scope>NUCLEOTIDE SEQUENCE [LARGE SCALE GENOMIC DNA]</scope>
    <source>
        <strain evidence="7 8">ISS45</strain>
    </source>
</reference>
<dbReference type="PANTHER" id="PTHR10457">
    <property type="entry name" value="MEVALONATE KINASE/GALACTOKINASE"/>
    <property type="match status" value="1"/>
</dbReference>
<dbReference type="InterPro" id="IPR006206">
    <property type="entry name" value="Mevalonate/galactokinase"/>
</dbReference>
<dbReference type="InterPro" id="IPR019539">
    <property type="entry name" value="GalKase_N"/>
</dbReference>
<dbReference type="Gene3D" id="3.30.230.10">
    <property type="match status" value="1"/>
</dbReference>
<dbReference type="Pfam" id="PF08544">
    <property type="entry name" value="GHMP_kinases_C"/>
    <property type="match status" value="1"/>
</dbReference>
<dbReference type="PROSITE" id="PS00106">
    <property type="entry name" value="GALACTOKINASE"/>
    <property type="match status" value="1"/>
</dbReference>
<dbReference type="PRINTS" id="PR00959">
    <property type="entry name" value="MEVGALKINASE"/>
</dbReference>
<name>A0A1Y3ELF5_9BILA</name>
<dbReference type="PIRSF" id="PIRSF000530">
    <property type="entry name" value="Galactokinase"/>
    <property type="match status" value="1"/>
</dbReference>
<dbReference type="PANTHER" id="PTHR10457:SF7">
    <property type="entry name" value="GALACTOKINASE-RELATED"/>
    <property type="match status" value="1"/>
</dbReference>
<evidence type="ECO:0000313" key="7">
    <source>
        <dbReference type="EMBL" id="OUC45931.1"/>
    </source>
</evidence>
<dbReference type="SUPFAM" id="SSF54211">
    <property type="entry name" value="Ribosomal protein S5 domain 2-like"/>
    <property type="match status" value="1"/>
</dbReference>
<accession>A0A1Y3ELF5</accession>
<evidence type="ECO:0000259" key="6">
    <source>
        <dbReference type="Pfam" id="PF10509"/>
    </source>
</evidence>
<keyword evidence="3" id="KW-0067">ATP-binding</keyword>
<dbReference type="Proteomes" id="UP000243006">
    <property type="component" value="Unassembled WGS sequence"/>
</dbReference>
<dbReference type="InterPro" id="IPR020568">
    <property type="entry name" value="Ribosomal_Su5_D2-typ_SF"/>
</dbReference>
<protein>
    <submittedName>
        <fullName evidence="7">GHMP kinase protein</fullName>
    </submittedName>
</protein>
<evidence type="ECO:0000256" key="1">
    <source>
        <dbReference type="ARBA" id="ARBA00006566"/>
    </source>
</evidence>
<dbReference type="InterPro" id="IPR019741">
    <property type="entry name" value="Galactokinase_CS"/>
</dbReference>
<dbReference type="GO" id="GO:0005829">
    <property type="term" value="C:cytosol"/>
    <property type="evidence" value="ECO:0007669"/>
    <property type="project" value="TreeGrafter"/>
</dbReference>
<gene>
    <name evidence="7" type="ORF">D917_08121</name>
</gene>
<dbReference type="PRINTS" id="PR00473">
    <property type="entry name" value="GALCTOKINASE"/>
</dbReference>
<dbReference type="AlphaFoldDB" id="A0A1Y3ELF5"/>
<dbReference type="GO" id="GO:0004335">
    <property type="term" value="F:galactokinase activity"/>
    <property type="evidence" value="ECO:0007669"/>
    <property type="project" value="InterPro"/>
</dbReference>
<dbReference type="InterPro" id="IPR013750">
    <property type="entry name" value="GHMP_kinase_C_dom"/>
</dbReference>
<keyword evidence="7" id="KW-0418">Kinase</keyword>
<evidence type="ECO:0000259" key="5">
    <source>
        <dbReference type="Pfam" id="PF08544"/>
    </source>
</evidence>
<evidence type="ECO:0000313" key="8">
    <source>
        <dbReference type="Proteomes" id="UP000243006"/>
    </source>
</evidence>
<dbReference type="EMBL" id="LVZM01008072">
    <property type="protein sequence ID" value="OUC45931.1"/>
    <property type="molecule type" value="Genomic_DNA"/>
</dbReference>
<keyword evidence="2" id="KW-0547">Nucleotide-binding</keyword>
<evidence type="ECO:0000256" key="3">
    <source>
        <dbReference type="ARBA" id="ARBA00022840"/>
    </source>
</evidence>
<dbReference type="GO" id="GO:0005524">
    <property type="term" value="F:ATP binding"/>
    <property type="evidence" value="ECO:0007669"/>
    <property type="project" value="UniProtKB-KW"/>
</dbReference>
<dbReference type="InterPro" id="IPR036554">
    <property type="entry name" value="GHMP_kinase_C_sf"/>
</dbReference>
<dbReference type="Pfam" id="PF10509">
    <property type="entry name" value="GalKase_gal_bdg"/>
    <property type="match status" value="1"/>
</dbReference>
<dbReference type="InterPro" id="IPR000705">
    <property type="entry name" value="Galactokinase"/>
</dbReference>
<sequence>MRKCSESLETKSCEIVMMQSTFVIEMNLSWKMIESTNDVSQFSELLQAFRDRYNCEAEYVVKSPGRMNIIGEHIDYSGYPVLPMAVNECIYAAFSVNQNSEELTVCNTDTEYEPFEALYSYFITSCKNLSWKDYFLTGVVAAMDHIEEYQYKASEDAEVKLTFKGFKAMISSKLPERRGLAISTALVCCAAARTMVAVGDGNFRTITKENLAELCSQYENADLVRGPMDNLICFTARQGAVGEIYSVQSASSRRCHFAAECSFSGFPLWTSIDEKCNVSFVQEACDGMSFSNKIFGLDWREINTIREVQDAVGDIDDNTFKEIALSPFRQVSYTIAEIIRFLQCNESELDILRGRRYRTKEQFYLKRRARHVIEESMRVKEFRSICDQFANGQLSEDLCLSKLGKLLDDSHHSCSYFYDCTCEELDFIQQMFKKFGAIGSRLTGLGWGGPVVALIDAERAESFKESIEQYIAGSAFRSYKPFFVSPGQGLQIFSLPHN</sequence>
<feature type="domain" description="GHMP kinase N-terminal" evidence="4">
    <location>
        <begin position="154"/>
        <end position="234"/>
    </location>
</feature>
<dbReference type="SUPFAM" id="SSF55060">
    <property type="entry name" value="GHMP Kinase, C-terminal domain"/>
    <property type="match status" value="1"/>
</dbReference>
<feature type="domain" description="Galactokinase N-terminal" evidence="6">
    <location>
        <begin position="47"/>
        <end position="95"/>
    </location>
</feature>